<evidence type="ECO:0000256" key="16">
    <source>
        <dbReference type="ARBA" id="ARBA00053950"/>
    </source>
</evidence>
<evidence type="ECO:0000256" key="20">
    <source>
        <dbReference type="PROSITE-ProRule" id="PRU00740"/>
    </source>
</evidence>
<evidence type="ECO:0000259" key="24">
    <source>
        <dbReference type="Pfam" id="PF21222"/>
    </source>
</evidence>
<keyword evidence="8" id="KW-0967">Endosome</keyword>
<keyword evidence="9 22" id="KW-1133">Transmembrane helix</keyword>
<evidence type="ECO:0000256" key="3">
    <source>
        <dbReference type="ARBA" id="ARBA00004172"/>
    </source>
</evidence>
<protein>
    <recommendedName>
        <fullName evidence="18">Lysosome-associated membrane glycoprotein 5</fullName>
    </recommendedName>
    <alternativeName>
        <fullName evidence="19">Lysosome-associated membrane protein 5</fullName>
    </alternativeName>
</protein>
<reference evidence="26" key="1">
    <citation type="submission" date="2025-08" db="UniProtKB">
        <authorList>
            <consortium name="RefSeq"/>
        </authorList>
    </citation>
    <scope>IDENTIFICATION</scope>
</reference>
<evidence type="ECO:0000313" key="26">
    <source>
        <dbReference type="RefSeq" id="XP_011640961.1"/>
    </source>
</evidence>
<dbReference type="InterPro" id="IPR048524">
    <property type="entry name" value="Lamp2-like_TM"/>
</dbReference>
<organism evidence="25 26">
    <name type="scientific">Pogonomyrmex barbatus</name>
    <name type="common">red harvester ant</name>
    <dbReference type="NCBI Taxonomy" id="144034"/>
    <lineage>
        <taxon>Eukaryota</taxon>
        <taxon>Metazoa</taxon>
        <taxon>Ecdysozoa</taxon>
        <taxon>Arthropoda</taxon>
        <taxon>Hexapoda</taxon>
        <taxon>Insecta</taxon>
        <taxon>Pterygota</taxon>
        <taxon>Neoptera</taxon>
        <taxon>Endopterygota</taxon>
        <taxon>Hymenoptera</taxon>
        <taxon>Apocrita</taxon>
        <taxon>Aculeata</taxon>
        <taxon>Formicoidea</taxon>
        <taxon>Formicidae</taxon>
        <taxon>Myrmicinae</taxon>
        <taxon>Pogonomyrmex</taxon>
    </lineage>
</organism>
<keyword evidence="13" id="KW-0966">Cell projection</keyword>
<keyword evidence="11 20" id="KW-0472">Membrane</keyword>
<dbReference type="PRINTS" id="PR00336">
    <property type="entry name" value="LYSASSOCTDMP"/>
</dbReference>
<evidence type="ECO:0000256" key="9">
    <source>
        <dbReference type="ARBA" id="ARBA00022989"/>
    </source>
</evidence>
<feature type="domain" description="Lysosome-associated membrane glycoprotein 2-like luminal" evidence="23">
    <location>
        <begin position="198"/>
        <end position="357"/>
    </location>
</feature>
<evidence type="ECO:0000259" key="23">
    <source>
        <dbReference type="Pfam" id="PF01299"/>
    </source>
</evidence>
<dbReference type="CTD" id="3916"/>
<gene>
    <name evidence="26" type="primary">LOC105429573</name>
</gene>
<comment type="similarity">
    <text evidence="5 20">Belongs to the LAMP family.</text>
</comment>
<proteinExistence type="inferred from homology"/>
<evidence type="ECO:0000256" key="18">
    <source>
        <dbReference type="ARBA" id="ARBA00074379"/>
    </source>
</evidence>
<evidence type="ECO:0000256" key="13">
    <source>
        <dbReference type="ARBA" id="ARBA00023273"/>
    </source>
</evidence>
<evidence type="ECO:0000256" key="6">
    <source>
        <dbReference type="ARBA" id="ARBA00022692"/>
    </source>
</evidence>
<evidence type="ECO:0000256" key="17">
    <source>
        <dbReference type="ARBA" id="ARBA00060492"/>
    </source>
</evidence>
<keyword evidence="10" id="KW-0770">Synapse</keyword>
<comment type="function">
    <text evidence="16">Plays a role in short-term synaptic plasticity in a subset of GABAergic neurons in the brain.</text>
</comment>
<dbReference type="GO" id="GO:0005765">
    <property type="term" value="C:lysosomal membrane"/>
    <property type="evidence" value="ECO:0007669"/>
    <property type="project" value="TreeGrafter"/>
</dbReference>
<feature type="compositionally biased region" description="Pro residues" evidence="21">
    <location>
        <begin position="176"/>
        <end position="199"/>
    </location>
</feature>
<dbReference type="PROSITE" id="PS51407">
    <property type="entry name" value="LAMP_3"/>
    <property type="match status" value="1"/>
</dbReference>
<accession>A0A6I9WEP3</accession>
<dbReference type="RefSeq" id="XP_011640961.1">
    <property type="nucleotide sequence ID" value="XM_011642659.2"/>
</dbReference>
<evidence type="ECO:0000256" key="11">
    <source>
        <dbReference type="ARBA" id="ARBA00023136"/>
    </source>
</evidence>
<dbReference type="InterPro" id="IPR048528">
    <property type="entry name" value="Lamp2-like_luminal"/>
</dbReference>
<evidence type="ECO:0000256" key="19">
    <source>
        <dbReference type="ARBA" id="ARBA00076257"/>
    </source>
</evidence>
<dbReference type="PANTHER" id="PTHR11506:SF35">
    <property type="entry name" value="LYSOSOME-ASSOCIATED MEMBRANE GLYCOPROTEIN 5"/>
    <property type="match status" value="1"/>
</dbReference>
<keyword evidence="7" id="KW-0732">Signal</keyword>
<name>A0A6I9WEP3_9HYME</name>
<evidence type="ECO:0000256" key="15">
    <source>
        <dbReference type="ARBA" id="ARBA00029428"/>
    </source>
</evidence>
<dbReference type="Gene3D" id="2.40.160.110">
    <property type="match status" value="1"/>
</dbReference>
<comment type="caution">
    <text evidence="20">Lacks conserved residue(s) required for the propagation of feature annotation.</text>
</comment>
<feature type="transmembrane region" description="Helical" evidence="22">
    <location>
        <begin position="377"/>
        <end position="399"/>
    </location>
</feature>
<feature type="domain" description="Lysosome-associated membrane glycoprotein 2-like transmembrane" evidence="24">
    <location>
        <begin position="378"/>
        <end position="409"/>
    </location>
</feature>
<evidence type="ECO:0000256" key="1">
    <source>
        <dbReference type="ARBA" id="ARBA00004151"/>
    </source>
</evidence>
<dbReference type="Proteomes" id="UP000504615">
    <property type="component" value="Unplaced"/>
</dbReference>
<evidence type="ECO:0000256" key="8">
    <source>
        <dbReference type="ARBA" id="ARBA00022753"/>
    </source>
</evidence>
<dbReference type="Pfam" id="PF21222">
    <property type="entry name" value="Lamp2_2nd"/>
    <property type="match status" value="1"/>
</dbReference>
<keyword evidence="6 20" id="KW-0812">Transmembrane</keyword>
<evidence type="ECO:0000256" key="12">
    <source>
        <dbReference type="ARBA" id="ARBA00023180"/>
    </source>
</evidence>
<feature type="compositionally biased region" description="Low complexity" evidence="21">
    <location>
        <begin position="143"/>
        <end position="175"/>
    </location>
</feature>
<evidence type="ECO:0000256" key="22">
    <source>
        <dbReference type="SAM" id="Phobius"/>
    </source>
</evidence>
<dbReference type="GO" id="GO:0072594">
    <property type="term" value="P:establishment of protein localization to organelle"/>
    <property type="evidence" value="ECO:0007669"/>
    <property type="project" value="TreeGrafter"/>
</dbReference>
<evidence type="ECO:0000313" key="25">
    <source>
        <dbReference type="Proteomes" id="UP000504615"/>
    </source>
</evidence>
<feature type="region of interest" description="Disordered" evidence="21">
    <location>
        <begin position="126"/>
        <end position="201"/>
    </location>
</feature>
<dbReference type="GO" id="GO:0005886">
    <property type="term" value="C:plasma membrane"/>
    <property type="evidence" value="ECO:0007669"/>
    <property type="project" value="UniProtKB-SubCell"/>
</dbReference>
<dbReference type="OrthoDB" id="6232933at2759"/>
<dbReference type="GO" id="GO:0031902">
    <property type="term" value="C:late endosome membrane"/>
    <property type="evidence" value="ECO:0007669"/>
    <property type="project" value="TreeGrafter"/>
</dbReference>
<dbReference type="AlphaFoldDB" id="A0A6I9WEP3"/>
<keyword evidence="25" id="KW-1185">Reference proteome</keyword>
<evidence type="ECO:0000256" key="4">
    <source>
        <dbReference type="ARBA" id="ARBA00004279"/>
    </source>
</evidence>
<feature type="compositionally biased region" description="Polar residues" evidence="21">
    <location>
        <begin position="128"/>
        <end position="137"/>
    </location>
</feature>
<evidence type="ECO:0000256" key="2">
    <source>
        <dbReference type="ARBA" id="ARBA00004158"/>
    </source>
</evidence>
<keyword evidence="14" id="KW-0968">Cytoplasmic vesicle</keyword>
<dbReference type="InterPro" id="IPR002000">
    <property type="entry name" value="Lysosome-assoc_membr_glycop"/>
</dbReference>
<dbReference type="PANTHER" id="PTHR11506">
    <property type="entry name" value="LYSOSOME-ASSOCIATED MEMBRANE GLYCOPROTEIN"/>
    <property type="match status" value="1"/>
</dbReference>
<dbReference type="GeneID" id="105429573"/>
<sequence length="412" mass="44642">MTLLFVGISLSPNLNSNVPPSILTYCGLRDRDRWQQASGPRISMVSSFSWIASIDLHEPGNLNDDGTNVNTADGSVAANSQLIPTQHVNLLTSAIQIDHAPVKPNVETKSLPSNEGEHTMNDAATEAPNLTASTTKPTLVPITKPTTPSTTTSVAPTTKSSTTSAPTTPASTTPAPTTPVPTTPAPTTPAPTTPVPPPDLGKWTVKENNITCIIVHMAVQFNVSYNSTNNVTMYKVIDIPTTSNSTGKCGETEQSLILSWESQNKTVRNNFTLHFIKNETGKYYSLHHFEISLVAKEFPNNKSNKTTTVVHMAPQFKTGLSNSYRCFKEQQLNLTLEDKNVTVGLLKVSNLQFQAFRSDNATIFGLAKDCSFDTPDIVPITVGCTLAGLVFIVLLAYLFGRRRSQARGYLSM</sequence>
<evidence type="ECO:0000256" key="5">
    <source>
        <dbReference type="ARBA" id="ARBA00009644"/>
    </source>
</evidence>
<evidence type="ECO:0000256" key="14">
    <source>
        <dbReference type="ARBA" id="ARBA00023329"/>
    </source>
</evidence>
<dbReference type="Pfam" id="PF01299">
    <property type="entry name" value="Lamp2-like_luminal"/>
    <property type="match status" value="1"/>
</dbReference>
<keyword evidence="12" id="KW-0325">Glycoprotein</keyword>
<comment type="subcellular location">
    <subcellularLocation>
        <location evidence="4">Cell projection</location>
        <location evidence="4">Dendrite</location>
    </subcellularLocation>
    <subcellularLocation>
        <location evidence="17">Cell projection</location>
        <location evidence="17">Growth cone membrane</location>
        <topology evidence="17">Single-pass type I membrane protein</topology>
    </subcellularLocation>
    <subcellularLocation>
        <location evidence="15">Cytoplasmic vesicle</location>
        <location evidence="15">Secretory vesicle</location>
        <location evidence="15">Synaptic vesicle membrane</location>
        <topology evidence="15">Single-pass type I membrane protein</topology>
    </subcellularLocation>
    <subcellularLocation>
        <location evidence="2">Early endosome membrane</location>
        <topology evidence="2">Single-pass type I membrane protein</topology>
    </subcellularLocation>
    <subcellularLocation>
        <location evidence="1">Endoplasmic reticulum-Golgi intermediate compartment membrane</location>
        <topology evidence="1">Single-pass type I membrane protein</topology>
    </subcellularLocation>
    <subcellularLocation>
        <location evidence="20">Membrane</location>
        <topology evidence="20">Single-pass type I membrane protein</topology>
    </subcellularLocation>
    <subcellularLocation>
        <location evidence="3">Recycling endosome</location>
    </subcellularLocation>
</comment>
<evidence type="ECO:0000256" key="7">
    <source>
        <dbReference type="ARBA" id="ARBA00022729"/>
    </source>
</evidence>
<evidence type="ECO:0000256" key="21">
    <source>
        <dbReference type="SAM" id="MobiDB-lite"/>
    </source>
</evidence>
<evidence type="ECO:0000256" key="10">
    <source>
        <dbReference type="ARBA" id="ARBA00023018"/>
    </source>
</evidence>